<feature type="region of interest" description="Disordered" evidence="1">
    <location>
        <begin position="31"/>
        <end position="50"/>
    </location>
</feature>
<organism evidence="3">
    <name type="scientific">Arundo donax</name>
    <name type="common">Giant reed</name>
    <name type="synonym">Donax arundinaceus</name>
    <dbReference type="NCBI Taxonomy" id="35708"/>
    <lineage>
        <taxon>Eukaryota</taxon>
        <taxon>Viridiplantae</taxon>
        <taxon>Streptophyta</taxon>
        <taxon>Embryophyta</taxon>
        <taxon>Tracheophyta</taxon>
        <taxon>Spermatophyta</taxon>
        <taxon>Magnoliopsida</taxon>
        <taxon>Liliopsida</taxon>
        <taxon>Poales</taxon>
        <taxon>Poaceae</taxon>
        <taxon>PACMAD clade</taxon>
        <taxon>Arundinoideae</taxon>
        <taxon>Arundineae</taxon>
        <taxon>Arundo</taxon>
    </lineage>
</organism>
<dbReference type="AlphaFoldDB" id="A0A0A9H9Z7"/>
<proteinExistence type="predicted"/>
<evidence type="ECO:0000313" key="3">
    <source>
        <dbReference type="EMBL" id="JAE29738.1"/>
    </source>
</evidence>
<name>A0A0A9H9Z7_ARUDO</name>
<accession>A0A0A9H9Z7</accession>
<reference evidence="3" key="1">
    <citation type="submission" date="2014-09" db="EMBL/GenBank/DDBJ databases">
        <authorList>
            <person name="Magalhaes I.L.F."/>
            <person name="Oliveira U."/>
            <person name="Santos F.R."/>
            <person name="Vidigal T.H.D.A."/>
            <person name="Brescovit A.D."/>
            <person name="Santos A.J."/>
        </authorList>
    </citation>
    <scope>NUCLEOTIDE SEQUENCE</scope>
    <source>
        <tissue evidence="3">Shoot tissue taken approximately 20 cm above the soil surface</tissue>
    </source>
</reference>
<keyword evidence="2" id="KW-0472">Membrane</keyword>
<evidence type="ECO:0000256" key="1">
    <source>
        <dbReference type="SAM" id="MobiDB-lite"/>
    </source>
</evidence>
<evidence type="ECO:0000256" key="2">
    <source>
        <dbReference type="SAM" id="Phobius"/>
    </source>
</evidence>
<reference evidence="3" key="2">
    <citation type="journal article" date="2015" name="Data Brief">
        <title>Shoot transcriptome of the giant reed, Arundo donax.</title>
        <authorList>
            <person name="Barrero R.A."/>
            <person name="Guerrero F.D."/>
            <person name="Moolhuijzen P."/>
            <person name="Goolsby J.A."/>
            <person name="Tidwell J."/>
            <person name="Bellgard S.E."/>
            <person name="Bellgard M.I."/>
        </authorList>
    </citation>
    <scope>NUCLEOTIDE SEQUENCE</scope>
    <source>
        <tissue evidence="3">Shoot tissue taken approximately 20 cm above the soil surface</tissue>
    </source>
</reference>
<feature type="transmembrane region" description="Helical" evidence="2">
    <location>
        <begin position="6"/>
        <end position="26"/>
    </location>
</feature>
<feature type="compositionally biased region" description="Low complexity" evidence="1">
    <location>
        <begin position="33"/>
        <end position="50"/>
    </location>
</feature>
<sequence length="50" mass="5368">MGVSRGIRSLIAGVILVIPMTFTIAFKAPRIEPSTSGYSSPKYSYSTTSK</sequence>
<dbReference type="EMBL" id="GBRH01168158">
    <property type="protein sequence ID" value="JAE29738.1"/>
    <property type="molecule type" value="Transcribed_RNA"/>
</dbReference>
<keyword evidence="2" id="KW-1133">Transmembrane helix</keyword>
<protein>
    <submittedName>
        <fullName evidence="3">Uncharacterized protein</fullName>
    </submittedName>
</protein>
<keyword evidence="2" id="KW-0812">Transmembrane</keyword>